<dbReference type="GO" id="GO:0071949">
    <property type="term" value="F:FAD binding"/>
    <property type="evidence" value="ECO:0007669"/>
    <property type="project" value="InterPro"/>
</dbReference>
<dbReference type="InterPro" id="IPR012733">
    <property type="entry name" value="HB_mOase"/>
</dbReference>
<organism evidence="4 5">
    <name type="scientific">Amorphus orientalis</name>
    <dbReference type="NCBI Taxonomy" id="649198"/>
    <lineage>
        <taxon>Bacteria</taxon>
        <taxon>Pseudomonadati</taxon>
        <taxon>Pseudomonadota</taxon>
        <taxon>Alphaproteobacteria</taxon>
        <taxon>Hyphomicrobiales</taxon>
        <taxon>Amorphaceae</taxon>
        <taxon>Amorphus</taxon>
    </lineage>
</organism>
<dbReference type="SUPFAM" id="SSF51905">
    <property type="entry name" value="FAD/NAD(P)-binding domain"/>
    <property type="match status" value="1"/>
</dbReference>
<keyword evidence="5" id="KW-1185">Reference proteome</keyword>
<sequence>MKTQVAIIGGGPSGLLLSQRLHLAGVETVILERQTRDYVLSRIRAGVLEQGLADQLRQAGVGERMDREGEVHEGTEITFEDHRLHINFRELVGKTVMVYGQTEVTRDLYKARDDMQGTIIHEAQDVALHDTDTDSPYVTFTKDGEEHRLDCDFIAGCDGFHGPSRKSIPADKLRVYEKVYPFGWLGVLSETPPVSEELIYSGHPRGFALCSLRSRTLSRYYVQVSSQDKVEDWSDDRFWEELKARLPQDAADRLVTGPSIEKSIAPLRSFVAEPMTHGRMFLVGDSAHIVPPTGAKGLNLAASDVFYLSTALISYYKTGAETELHDYSAKALRRIWLAERFSWWMTTLLHKFDEEAFDVRVKRAELDFLMSSRAAQAALAENYVGLPYD</sequence>
<evidence type="ECO:0000259" key="3">
    <source>
        <dbReference type="Pfam" id="PF01494"/>
    </source>
</evidence>
<dbReference type="PANTHER" id="PTHR43004:SF3">
    <property type="entry name" value="P-HYDROXYBENZOATE HYDROXYLASE"/>
    <property type="match status" value="1"/>
</dbReference>
<dbReference type="SUPFAM" id="SSF54373">
    <property type="entry name" value="FAD-linked reductases, C-terminal domain"/>
    <property type="match status" value="1"/>
</dbReference>
<proteinExistence type="predicted"/>
<dbReference type="PRINTS" id="PR00420">
    <property type="entry name" value="RNGMNOXGNASE"/>
</dbReference>
<dbReference type="InterPro" id="IPR050641">
    <property type="entry name" value="RIFMO-like"/>
</dbReference>
<dbReference type="InterPro" id="IPR002938">
    <property type="entry name" value="FAD-bd"/>
</dbReference>
<dbReference type="GO" id="GO:0018659">
    <property type="term" value="F:4-hydroxybenzoate 3-monooxygenase activity"/>
    <property type="evidence" value="ECO:0007669"/>
    <property type="project" value="UniProtKB-EC"/>
</dbReference>
<dbReference type="Gene3D" id="3.50.50.60">
    <property type="entry name" value="FAD/NAD(P)-binding domain"/>
    <property type="match status" value="1"/>
</dbReference>
<feature type="domain" description="FAD-binding" evidence="3">
    <location>
        <begin position="2"/>
        <end position="342"/>
    </location>
</feature>
<evidence type="ECO:0000256" key="2">
    <source>
        <dbReference type="ARBA" id="ARBA00022827"/>
    </source>
</evidence>
<keyword evidence="4" id="KW-0560">Oxidoreductase</keyword>
<dbReference type="EMBL" id="JAUSUL010000007">
    <property type="protein sequence ID" value="MDQ0317675.1"/>
    <property type="molecule type" value="Genomic_DNA"/>
</dbReference>
<reference evidence="4" key="1">
    <citation type="submission" date="2023-07" db="EMBL/GenBank/DDBJ databases">
        <title>Genomic Encyclopedia of Type Strains, Phase IV (KMG-IV): sequencing the most valuable type-strain genomes for metagenomic binning, comparative biology and taxonomic classification.</title>
        <authorList>
            <person name="Goeker M."/>
        </authorList>
    </citation>
    <scope>NUCLEOTIDE SEQUENCE</scope>
    <source>
        <strain evidence="4">DSM 21202</strain>
    </source>
</reference>
<dbReference type="EC" id="1.14.13.2" evidence="4"/>
<evidence type="ECO:0000313" key="4">
    <source>
        <dbReference type="EMBL" id="MDQ0317675.1"/>
    </source>
</evidence>
<gene>
    <name evidence="4" type="ORF">J2S73_004161</name>
</gene>
<dbReference type="Pfam" id="PF01494">
    <property type="entry name" value="FAD_binding_3"/>
    <property type="match status" value="1"/>
</dbReference>
<keyword evidence="2" id="KW-0274">FAD</keyword>
<dbReference type="NCBIfam" id="TIGR02360">
    <property type="entry name" value="pbenz_hydroxyl"/>
    <property type="match status" value="1"/>
</dbReference>
<keyword evidence="1" id="KW-0285">Flavoprotein</keyword>
<evidence type="ECO:0000256" key="1">
    <source>
        <dbReference type="ARBA" id="ARBA00022630"/>
    </source>
</evidence>
<dbReference type="InterPro" id="IPR036188">
    <property type="entry name" value="FAD/NAD-bd_sf"/>
</dbReference>
<dbReference type="GO" id="GO:0043639">
    <property type="term" value="P:benzoate catabolic process"/>
    <property type="evidence" value="ECO:0007669"/>
    <property type="project" value="InterPro"/>
</dbReference>
<evidence type="ECO:0000313" key="5">
    <source>
        <dbReference type="Proteomes" id="UP001229244"/>
    </source>
</evidence>
<dbReference type="NCBIfam" id="NF006091">
    <property type="entry name" value="PRK08243.1"/>
    <property type="match status" value="1"/>
</dbReference>
<accession>A0AAE3VT28</accession>
<dbReference type="PANTHER" id="PTHR43004">
    <property type="entry name" value="TRK SYSTEM POTASSIUM UPTAKE PROTEIN"/>
    <property type="match status" value="1"/>
</dbReference>
<dbReference type="Proteomes" id="UP001229244">
    <property type="component" value="Unassembled WGS sequence"/>
</dbReference>
<protein>
    <submittedName>
        <fullName evidence="4">p-hydroxybenzoate 3-monooxygenase</fullName>
        <ecNumber evidence="4">1.14.13.2</ecNumber>
    </submittedName>
</protein>
<dbReference type="AlphaFoldDB" id="A0AAE3VT28"/>
<comment type="caution">
    <text evidence="4">The sequence shown here is derived from an EMBL/GenBank/DDBJ whole genome shotgun (WGS) entry which is preliminary data.</text>
</comment>
<dbReference type="RefSeq" id="WP_306887599.1">
    <property type="nucleotide sequence ID" value="NZ_JAUSUL010000007.1"/>
</dbReference>
<dbReference type="Gene3D" id="3.30.9.10">
    <property type="entry name" value="D-Amino Acid Oxidase, subunit A, domain 2"/>
    <property type="match status" value="1"/>
</dbReference>
<name>A0AAE3VT28_9HYPH</name>